<gene>
    <name evidence="3" type="ORF">ACFOD7_20730</name>
</gene>
<evidence type="ECO:0000313" key="4">
    <source>
        <dbReference type="Proteomes" id="UP001595557"/>
    </source>
</evidence>
<evidence type="ECO:0000259" key="2">
    <source>
        <dbReference type="Pfam" id="PF16793"/>
    </source>
</evidence>
<evidence type="ECO:0000313" key="3">
    <source>
        <dbReference type="EMBL" id="MFC3170450.1"/>
    </source>
</evidence>
<feature type="domain" description="RepB-like DNA primase" evidence="2">
    <location>
        <begin position="2"/>
        <end position="119"/>
    </location>
</feature>
<dbReference type="RefSeq" id="WP_377707513.1">
    <property type="nucleotide sequence ID" value="NZ_JBHRTE010000127.1"/>
</dbReference>
<evidence type="ECO:0000256" key="1">
    <source>
        <dbReference type="SAM" id="MobiDB-lite"/>
    </source>
</evidence>
<keyword evidence="4" id="KW-1185">Reference proteome</keyword>
<organism evidence="3 4">
    <name type="scientific">Paracoccus fontiphilus</name>
    <dbReference type="NCBI Taxonomy" id="1815556"/>
    <lineage>
        <taxon>Bacteria</taxon>
        <taxon>Pseudomonadati</taxon>
        <taxon>Pseudomonadota</taxon>
        <taxon>Alphaproteobacteria</taxon>
        <taxon>Rhodobacterales</taxon>
        <taxon>Paracoccaceae</taxon>
        <taxon>Paracoccus</taxon>
    </lineage>
</organism>
<feature type="non-terminal residue" evidence="3">
    <location>
        <position position="1"/>
    </location>
</feature>
<dbReference type="Gene3D" id="3.30.70.1790">
    <property type="entry name" value="RepB DNA-primase, N-terminal domain"/>
    <property type="match status" value="1"/>
</dbReference>
<comment type="caution">
    <text evidence="3">The sequence shown here is derived from an EMBL/GenBank/DDBJ whole genome shotgun (WGS) entry which is preliminary data.</text>
</comment>
<dbReference type="InterPro" id="IPR039459">
    <property type="entry name" value="RepB-like_DNA_primase_dom"/>
</dbReference>
<accession>A0ABV7IMU8</accession>
<dbReference type="EMBL" id="JBHRTE010000127">
    <property type="protein sequence ID" value="MFC3170450.1"/>
    <property type="molecule type" value="Genomic_DNA"/>
</dbReference>
<name>A0ABV7IMU8_9RHOB</name>
<protein>
    <submittedName>
        <fullName evidence="3">DNA-primase RepB domain-containing protein</fullName>
    </submittedName>
</protein>
<sequence>ITPIDRQQHFILVDDTTPEKVEDMRARGFAPALVQQSSEGNLQAVLRLPRQDEKQEQKAANMLMGMLNREWGDPKISGVVHAFRMAGFSNKKAGRGDVFTRVIDAAGVICGKATDMLERAREKLREAMAERKARQQKPAPKAMERRPADALPAPDEGAEARFDALRKREVGLAKSKGWTLNDSALDFRAAKIMAQEGWTTDDIAAAIVARSPFVVDR</sequence>
<dbReference type="Proteomes" id="UP001595557">
    <property type="component" value="Unassembled WGS sequence"/>
</dbReference>
<dbReference type="Pfam" id="PF16793">
    <property type="entry name" value="RepB_primase"/>
    <property type="match status" value="1"/>
</dbReference>
<proteinExistence type="predicted"/>
<feature type="region of interest" description="Disordered" evidence="1">
    <location>
        <begin position="129"/>
        <end position="156"/>
    </location>
</feature>
<reference evidence="4" key="1">
    <citation type="journal article" date="2019" name="Int. J. Syst. Evol. Microbiol.">
        <title>The Global Catalogue of Microorganisms (GCM) 10K type strain sequencing project: providing services to taxonomists for standard genome sequencing and annotation.</title>
        <authorList>
            <consortium name="The Broad Institute Genomics Platform"/>
            <consortium name="The Broad Institute Genome Sequencing Center for Infectious Disease"/>
            <person name="Wu L."/>
            <person name="Ma J."/>
        </authorList>
    </citation>
    <scope>NUCLEOTIDE SEQUENCE [LARGE SCALE GENOMIC DNA]</scope>
    <source>
        <strain evidence="4">KCTC 52239</strain>
    </source>
</reference>
<feature type="non-terminal residue" evidence="3">
    <location>
        <position position="217"/>
    </location>
</feature>